<dbReference type="Pfam" id="PF12704">
    <property type="entry name" value="MacB_PCD"/>
    <property type="match status" value="1"/>
</dbReference>
<comment type="subcellular location">
    <subcellularLocation>
        <location evidence="1">Cell membrane</location>
        <topology evidence="1">Multi-pass membrane protein</topology>
    </subcellularLocation>
</comment>
<name>A0A5P9P6H5_9EURY</name>
<feature type="domain" description="ABC3 transporter permease C-terminal" evidence="7">
    <location>
        <begin position="291"/>
        <end position="405"/>
    </location>
</feature>
<dbReference type="Pfam" id="PF02687">
    <property type="entry name" value="FtsX"/>
    <property type="match status" value="1"/>
</dbReference>
<keyword evidence="4 6" id="KW-1133">Transmembrane helix</keyword>
<evidence type="ECO:0000313" key="10">
    <source>
        <dbReference type="Proteomes" id="UP000326170"/>
    </source>
</evidence>
<dbReference type="KEGG" id="nas:GCU68_15140"/>
<evidence type="ECO:0000256" key="2">
    <source>
        <dbReference type="ARBA" id="ARBA00022475"/>
    </source>
</evidence>
<evidence type="ECO:0000259" key="7">
    <source>
        <dbReference type="Pfam" id="PF02687"/>
    </source>
</evidence>
<feature type="domain" description="MacB-like periplasmic core" evidence="8">
    <location>
        <begin position="28"/>
        <end position="259"/>
    </location>
</feature>
<evidence type="ECO:0000256" key="6">
    <source>
        <dbReference type="SAM" id="Phobius"/>
    </source>
</evidence>
<evidence type="ECO:0000313" key="9">
    <source>
        <dbReference type="EMBL" id="QFU83775.1"/>
    </source>
</evidence>
<protein>
    <submittedName>
        <fullName evidence="9">FtsX-like permease family protein</fullName>
    </submittedName>
</protein>
<keyword evidence="10" id="KW-1185">Reference proteome</keyword>
<proteinExistence type="predicted"/>
<dbReference type="GeneID" id="42302406"/>
<evidence type="ECO:0000256" key="3">
    <source>
        <dbReference type="ARBA" id="ARBA00022692"/>
    </source>
</evidence>
<dbReference type="GO" id="GO:0044874">
    <property type="term" value="P:lipoprotein localization to outer membrane"/>
    <property type="evidence" value="ECO:0007669"/>
    <property type="project" value="TreeGrafter"/>
</dbReference>
<keyword evidence="2" id="KW-1003">Cell membrane</keyword>
<dbReference type="AlphaFoldDB" id="A0A5P9P6H5"/>
<evidence type="ECO:0000256" key="1">
    <source>
        <dbReference type="ARBA" id="ARBA00004651"/>
    </source>
</evidence>
<feature type="transmembrane region" description="Helical" evidence="6">
    <location>
        <begin position="329"/>
        <end position="353"/>
    </location>
</feature>
<evidence type="ECO:0000256" key="4">
    <source>
        <dbReference type="ARBA" id="ARBA00022989"/>
    </source>
</evidence>
<dbReference type="EMBL" id="CP045488">
    <property type="protein sequence ID" value="QFU83775.1"/>
    <property type="molecule type" value="Genomic_DNA"/>
</dbReference>
<evidence type="ECO:0000259" key="8">
    <source>
        <dbReference type="Pfam" id="PF12704"/>
    </source>
</evidence>
<dbReference type="PANTHER" id="PTHR30489:SF0">
    <property type="entry name" value="LIPOPROTEIN-RELEASING SYSTEM TRANSMEMBRANE PROTEIN LOLE"/>
    <property type="match status" value="1"/>
</dbReference>
<dbReference type="RefSeq" id="WP_152942979.1">
    <property type="nucleotide sequence ID" value="NZ_CP045488.1"/>
</dbReference>
<organism evidence="9 10">
    <name type="scientific">Natronorubrum aibiense</name>
    <dbReference type="NCBI Taxonomy" id="348826"/>
    <lineage>
        <taxon>Archaea</taxon>
        <taxon>Methanobacteriati</taxon>
        <taxon>Methanobacteriota</taxon>
        <taxon>Stenosarchaea group</taxon>
        <taxon>Halobacteria</taxon>
        <taxon>Halobacteriales</taxon>
        <taxon>Natrialbaceae</taxon>
        <taxon>Natronorubrum</taxon>
    </lineage>
</organism>
<keyword evidence="5 6" id="KW-0472">Membrane</keyword>
<feature type="transmembrane region" description="Helical" evidence="6">
    <location>
        <begin position="381"/>
        <end position="402"/>
    </location>
</feature>
<gene>
    <name evidence="9" type="ORF">GCU68_15140</name>
</gene>
<dbReference type="Proteomes" id="UP000326170">
    <property type="component" value="Chromosome"/>
</dbReference>
<accession>A0A5P9P6H5</accession>
<feature type="transmembrane region" description="Helical" evidence="6">
    <location>
        <begin position="30"/>
        <end position="53"/>
    </location>
</feature>
<dbReference type="InterPro" id="IPR003838">
    <property type="entry name" value="ABC3_permease_C"/>
</dbReference>
<keyword evidence="3 6" id="KW-0812">Transmembrane</keyword>
<dbReference type="GO" id="GO:0098797">
    <property type="term" value="C:plasma membrane protein complex"/>
    <property type="evidence" value="ECO:0007669"/>
    <property type="project" value="TreeGrafter"/>
</dbReference>
<sequence>MSPRRAVVRLRAVVGLALAQLRRSPGRTALTVLAVMLAVLSVTLLASLGVGVVETGEDGLENANRDIWISSDPIDPAASGTENPIVGAHGVSAELTERDDISSASPMAMHEVYVGTDDGDLVRTSAVGVHKTHDDFDFEAGGGFDTELNVSAGEYLAHQRSDEPRNEEIVLDPNTADALGVSVGDTVTLGTSRETARDHEFTVVGIAGYYSQYLGSDAEAVPLTDLQAVAGTTGTDRATFITASVEDGADRDAVRDDLAEEYPEYDVRTSDEQVSAMFEERPLVLASGATLVGLAFVGGIVLTINLFALVAYQQRDELAALRAIGLSRWVLAGTIGVQGLVIGLFGGLAGLAATPVLARGLNHLASSVVGFESLLQTPLEVYVAGLALAIVVGTVVALVTGWRAGRYARLEHLD</sequence>
<dbReference type="InterPro" id="IPR051447">
    <property type="entry name" value="Lipoprotein-release_system"/>
</dbReference>
<dbReference type="InterPro" id="IPR025857">
    <property type="entry name" value="MacB_PCD"/>
</dbReference>
<reference evidence="9 10" key="1">
    <citation type="journal article" date="2007" name="Int. J. Syst. Evol. Microbiol.">
        <title>Natronorubrum sulfidifaciens sp. nov., an extremely haloalkaliphilic archaeon isolated from Aiding salt lake in Xin-Jiang, China.</title>
        <authorList>
            <person name="Cui H.L."/>
            <person name="Tohty D."/>
            <person name="Liu H.C."/>
            <person name="Liu S.J."/>
            <person name="Oren A."/>
            <person name="Zhou P.J."/>
        </authorList>
    </citation>
    <scope>NUCLEOTIDE SEQUENCE [LARGE SCALE GENOMIC DNA]</scope>
    <source>
        <strain evidence="9 10">7-3</strain>
    </source>
</reference>
<evidence type="ECO:0000256" key="5">
    <source>
        <dbReference type="ARBA" id="ARBA00023136"/>
    </source>
</evidence>
<feature type="transmembrane region" description="Helical" evidence="6">
    <location>
        <begin position="283"/>
        <end position="308"/>
    </location>
</feature>
<dbReference type="OrthoDB" id="163559at2157"/>
<dbReference type="PANTHER" id="PTHR30489">
    <property type="entry name" value="LIPOPROTEIN-RELEASING SYSTEM TRANSMEMBRANE PROTEIN LOLE"/>
    <property type="match status" value="1"/>
</dbReference>